<dbReference type="VEuPathDB" id="FungiDB:PGUG_04050"/>
<evidence type="ECO:0000313" key="1">
    <source>
        <dbReference type="EMBL" id="EDK39952.1"/>
    </source>
</evidence>
<protein>
    <submittedName>
        <fullName evidence="1">Uncharacterized protein</fullName>
    </submittedName>
</protein>
<dbReference type="Proteomes" id="UP000001997">
    <property type="component" value="Unassembled WGS sequence"/>
</dbReference>
<dbReference type="eggNOG" id="ENOG502S4CM">
    <property type="taxonomic scope" value="Eukaryota"/>
</dbReference>
<dbReference type="GeneID" id="5125118"/>
<keyword evidence="2" id="KW-1185">Reference proteome</keyword>
<dbReference type="OMA" id="FACERSI"/>
<reference evidence="1 2" key="1">
    <citation type="journal article" date="2009" name="Nature">
        <title>Evolution of pathogenicity and sexual reproduction in eight Candida genomes.</title>
        <authorList>
            <person name="Butler G."/>
            <person name="Rasmussen M.D."/>
            <person name="Lin M.F."/>
            <person name="Santos M.A."/>
            <person name="Sakthikumar S."/>
            <person name="Munro C.A."/>
            <person name="Rheinbay E."/>
            <person name="Grabherr M."/>
            <person name="Forche A."/>
            <person name="Reedy J.L."/>
            <person name="Agrafioti I."/>
            <person name="Arnaud M.B."/>
            <person name="Bates S."/>
            <person name="Brown A.J."/>
            <person name="Brunke S."/>
            <person name="Costanzo M.C."/>
            <person name="Fitzpatrick D.A."/>
            <person name="de Groot P.W."/>
            <person name="Harris D."/>
            <person name="Hoyer L.L."/>
            <person name="Hube B."/>
            <person name="Klis F.M."/>
            <person name="Kodira C."/>
            <person name="Lennard N."/>
            <person name="Logue M.E."/>
            <person name="Martin R."/>
            <person name="Neiman A.M."/>
            <person name="Nikolaou E."/>
            <person name="Quail M.A."/>
            <person name="Quinn J."/>
            <person name="Santos M.C."/>
            <person name="Schmitzberger F.F."/>
            <person name="Sherlock G."/>
            <person name="Shah P."/>
            <person name="Silverstein K.A."/>
            <person name="Skrzypek M.S."/>
            <person name="Soll D."/>
            <person name="Staggs R."/>
            <person name="Stansfield I."/>
            <person name="Stumpf M.P."/>
            <person name="Sudbery P.E."/>
            <person name="Srikantha T."/>
            <person name="Zeng Q."/>
            <person name="Berman J."/>
            <person name="Berriman M."/>
            <person name="Heitman J."/>
            <person name="Gow N.A."/>
            <person name="Lorenz M.C."/>
            <person name="Birren B.W."/>
            <person name="Kellis M."/>
            <person name="Cuomo C.A."/>
        </authorList>
    </citation>
    <scope>NUCLEOTIDE SEQUENCE [LARGE SCALE GENOMIC DNA]</scope>
    <source>
        <strain evidence="2">ATCC 6260 / CBS 566 / DSM 6381 / JCM 1539 / NBRC 10279 / NRRL Y-324</strain>
    </source>
</reference>
<organism evidence="1 2">
    <name type="scientific">Meyerozyma guilliermondii (strain ATCC 6260 / CBS 566 / DSM 6381 / JCM 1539 / NBRC 10279 / NRRL Y-324)</name>
    <name type="common">Yeast</name>
    <name type="synonym">Candida guilliermondii</name>
    <dbReference type="NCBI Taxonomy" id="294746"/>
    <lineage>
        <taxon>Eukaryota</taxon>
        <taxon>Fungi</taxon>
        <taxon>Dikarya</taxon>
        <taxon>Ascomycota</taxon>
        <taxon>Saccharomycotina</taxon>
        <taxon>Pichiomycetes</taxon>
        <taxon>Debaryomycetaceae</taxon>
        <taxon>Meyerozyma</taxon>
    </lineage>
</organism>
<gene>
    <name evidence="1" type="ORF">PGUG_04050</name>
</gene>
<dbReference type="InParanoid" id="A5DL99"/>
<dbReference type="KEGG" id="pgu:PGUG_04050"/>
<name>A5DL99_PICGU</name>
<dbReference type="OrthoDB" id="3354680at2759"/>
<accession>A5DL99</accession>
<evidence type="ECO:0000313" key="2">
    <source>
        <dbReference type="Proteomes" id="UP000001997"/>
    </source>
</evidence>
<dbReference type="EMBL" id="CH408159">
    <property type="protein sequence ID" value="EDK39952.1"/>
    <property type="molecule type" value="Genomic_DNA"/>
</dbReference>
<proteinExistence type="predicted"/>
<dbReference type="HOGENOM" id="CLU_090700_0_0_1"/>
<dbReference type="RefSeq" id="XP_001483321.1">
    <property type="nucleotide sequence ID" value="XM_001483271.1"/>
</dbReference>
<dbReference type="AlphaFoldDB" id="A5DL99"/>
<sequence length="238" mass="27118">MPPYKALFLGACAVGYFATNYNTSYTTDIPSDFTKTKSMKIVNPNFKRFTSEIFSYEFDTKKSNEQVLASFTKGFFSGPSMFLERLILCTFLKGKGQITAFTSLNDIDFSAKKPLFIAPFAIFPEDKSRKIIWNSNEIPTNNLLQKGTLVYGTFNLIGCEKDSNSWSADFAFGSDVNQFSGFHRFKVIRTARDRMRVTFQGTICNPVEDADPPIQILRLIHYFYAKSLFNDAIRQMKS</sequence>